<dbReference type="AlphaFoldDB" id="A0A562JJQ2"/>
<dbReference type="Pfam" id="PF22042">
    <property type="entry name" value="EF-G_D2"/>
    <property type="match status" value="1"/>
</dbReference>
<evidence type="ECO:0000313" key="8">
    <source>
        <dbReference type="Proteomes" id="UP000315343"/>
    </source>
</evidence>
<dbReference type="InterPro" id="IPR020568">
    <property type="entry name" value="Ribosomal_Su5_D2-typ_SF"/>
</dbReference>
<dbReference type="InterPro" id="IPR014721">
    <property type="entry name" value="Ribsml_uS5_D2-typ_fold_subgr"/>
</dbReference>
<accession>A0A562JJQ2</accession>
<evidence type="ECO:0000256" key="1">
    <source>
        <dbReference type="ARBA" id="ARBA00003987"/>
    </source>
</evidence>
<evidence type="ECO:0000256" key="2">
    <source>
        <dbReference type="ARBA" id="ARBA00022741"/>
    </source>
</evidence>
<gene>
    <name evidence="7" type="ORF">LY60_00021</name>
</gene>
<dbReference type="RefSeq" id="WP_145078293.1">
    <property type="nucleotide sequence ID" value="NZ_VLKH01000001.1"/>
</dbReference>
<dbReference type="Pfam" id="PF00009">
    <property type="entry name" value="GTP_EFTU"/>
    <property type="match status" value="1"/>
</dbReference>
<dbReference type="PRINTS" id="PR00315">
    <property type="entry name" value="ELONGATNFCT"/>
</dbReference>
<dbReference type="InterPro" id="IPR005517">
    <property type="entry name" value="Transl_elong_EFG/EF2_IV"/>
</dbReference>
<dbReference type="GO" id="GO:0032790">
    <property type="term" value="P:ribosome disassembly"/>
    <property type="evidence" value="ECO:0007669"/>
    <property type="project" value="TreeGrafter"/>
</dbReference>
<dbReference type="InterPro" id="IPR053905">
    <property type="entry name" value="EF-G-like_DII"/>
</dbReference>
<dbReference type="SUPFAM" id="SSF54980">
    <property type="entry name" value="EF-G C-terminal domain-like"/>
    <property type="match status" value="2"/>
</dbReference>
<dbReference type="SMART" id="SM00838">
    <property type="entry name" value="EFG_C"/>
    <property type="match status" value="1"/>
</dbReference>
<evidence type="ECO:0000256" key="4">
    <source>
        <dbReference type="ARBA" id="ARBA00023134"/>
    </source>
</evidence>
<dbReference type="InterPro" id="IPR041095">
    <property type="entry name" value="EFG_II"/>
</dbReference>
<keyword evidence="2" id="KW-0547">Nucleotide-binding</keyword>
<dbReference type="CDD" id="cd03711">
    <property type="entry name" value="Tet_C"/>
    <property type="match status" value="1"/>
</dbReference>
<dbReference type="Gene3D" id="3.30.70.240">
    <property type="match status" value="1"/>
</dbReference>
<evidence type="ECO:0000313" key="7">
    <source>
        <dbReference type="EMBL" id="TWH83417.1"/>
    </source>
</evidence>
<name>A0A562JJQ2_9FIRM</name>
<sequence length="655" mass="73737">MKKTIGIFAHVDAGKTTFTEQLLYNTGSIRNLGRVDHKTSSMDTNEIEQNRGITIFADQGVFQYNNDTYYIIDTPGHMDFSAETERSMSALDYAILIISGSSGVQAHTTTLFKLLSSYNIPVFIFINKCDIESFNLQAITDDVKNKLTGDILYLNSADDIINQQTAEFAADRDEDFLDSYLQDDYSAEDLLETVINIIKKRLCFPLMTGSALKGIGIQNFLDVFSSLSKTEYEEKEDNYFIGKVYKIRHDEKGMRLTFIKALSGKLRIKDEFTFIKGEASSSEKVNEIRVYNGKKFENKNEILAGDVFAVVGLKSPICGTVIVSGETTIDGVSNFHLTAALKSKVNILDKTDVTILMEKLHILESEDPMLSVAFIKETENILISVMGKIQLEILEQVIKSRFGISVSFEKPQVEYKETIKSAVTGYGHFEPLRHYAEVKLTLEPTSRGSGLTYESQCHVDNLILNYQNTIENHVFEKVHKGILTGSPITDIKVVLRDGRAHIKHTVGGDFREATYRAIRQGLEKAESILLEPFYSFEIYAEETYMGRIMSDIQKLRGICEAPVLNCGNVYIKGRGPVESFMDYSVELISFTKGTGSISLMYDGYDVCENANDVILRIGYDKERDVENTSTSVFCAKGTSFTVPWYESEKYMHTIN</sequence>
<dbReference type="Proteomes" id="UP000315343">
    <property type="component" value="Unassembled WGS sequence"/>
</dbReference>
<organism evidence="7 8">
    <name type="scientific">Sedimentibacter saalensis</name>
    <dbReference type="NCBI Taxonomy" id="130788"/>
    <lineage>
        <taxon>Bacteria</taxon>
        <taxon>Bacillati</taxon>
        <taxon>Bacillota</taxon>
        <taxon>Tissierellia</taxon>
        <taxon>Sedimentibacter</taxon>
    </lineage>
</organism>
<comment type="function">
    <text evidence="1">Abolishes the inhibitory effect of tetracyclin on protein synthesis by a non-covalent modification of the ribosomes.</text>
</comment>
<dbReference type="GO" id="GO:0046677">
    <property type="term" value="P:response to antibiotic"/>
    <property type="evidence" value="ECO:0007669"/>
    <property type="project" value="UniProtKB-KW"/>
</dbReference>
<dbReference type="InterPro" id="IPR000795">
    <property type="entry name" value="T_Tr_GTP-bd_dom"/>
</dbReference>
<dbReference type="PANTHER" id="PTHR43261">
    <property type="entry name" value="TRANSLATION ELONGATION FACTOR G-RELATED"/>
    <property type="match status" value="1"/>
</dbReference>
<dbReference type="GO" id="GO:0006412">
    <property type="term" value="P:translation"/>
    <property type="evidence" value="ECO:0007669"/>
    <property type="project" value="UniProtKB-KW"/>
</dbReference>
<keyword evidence="5" id="KW-0046">Antibiotic resistance</keyword>
<proteinExistence type="predicted"/>
<dbReference type="OrthoDB" id="9804431at2"/>
<reference evidence="7 8" key="1">
    <citation type="submission" date="2019-07" db="EMBL/GenBank/DDBJ databases">
        <title>Genomic Encyclopedia of Type Strains, Phase I: the one thousand microbial genomes (KMG-I) project.</title>
        <authorList>
            <person name="Kyrpides N."/>
        </authorList>
    </citation>
    <scope>NUCLEOTIDE SEQUENCE [LARGE SCALE GENOMIC DNA]</scope>
    <source>
        <strain evidence="7 8">DSM 13558</strain>
    </source>
</reference>
<dbReference type="InterPro" id="IPR027417">
    <property type="entry name" value="P-loop_NTPase"/>
</dbReference>
<dbReference type="SUPFAM" id="SSF50447">
    <property type="entry name" value="Translation proteins"/>
    <property type="match status" value="1"/>
</dbReference>
<dbReference type="GO" id="GO:0005525">
    <property type="term" value="F:GTP binding"/>
    <property type="evidence" value="ECO:0007669"/>
    <property type="project" value="UniProtKB-KW"/>
</dbReference>
<dbReference type="NCBIfam" id="TIGR00231">
    <property type="entry name" value="small_GTP"/>
    <property type="match status" value="1"/>
</dbReference>
<protein>
    <submittedName>
        <fullName evidence="7">Small GTP-binding protein</fullName>
    </submittedName>
</protein>
<dbReference type="SUPFAM" id="SSF54211">
    <property type="entry name" value="Ribosomal protein S5 domain 2-like"/>
    <property type="match status" value="1"/>
</dbReference>
<evidence type="ECO:0000259" key="6">
    <source>
        <dbReference type="PROSITE" id="PS51722"/>
    </source>
</evidence>
<dbReference type="Gene3D" id="3.30.230.10">
    <property type="match status" value="1"/>
</dbReference>
<dbReference type="InterPro" id="IPR005225">
    <property type="entry name" value="Small_GTP-bd"/>
</dbReference>
<dbReference type="Pfam" id="PF14492">
    <property type="entry name" value="EFG_III"/>
    <property type="match status" value="1"/>
</dbReference>
<dbReference type="Gene3D" id="3.30.70.870">
    <property type="entry name" value="Elongation Factor G (Translational Gtpase), domain 3"/>
    <property type="match status" value="1"/>
</dbReference>
<feature type="domain" description="Tr-type G" evidence="6">
    <location>
        <begin position="1"/>
        <end position="233"/>
    </location>
</feature>
<dbReference type="InterPro" id="IPR000640">
    <property type="entry name" value="EFG_V-like"/>
</dbReference>
<comment type="caution">
    <text evidence="7">The sequence shown here is derived from an EMBL/GenBank/DDBJ whole genome shotgun (WGS) entry which is preliminary data.</text>
</comment>
<keyword evidence="3" id="KW-0648">Protein biosynthesis</keyword>
<evidence type="ECO:0000256" key="5">
    <source>
        <dbReference type="ARBA" id="ARBA00023251"/>
    </source>
</evidence>
<dbReference type="PRINTS" id="PR01037">
    <property type="entry name" value="TCRTETOQM"/>
</dbReference>
<dbReference type="InterPro" id="IPR009000">
    <property type="entry name" value="Transl_B-barrel_sf"/>
</dbReference>
<dbReference type="Pfam" id="PF03764">
    <property type="entry name" value="EFG_IV"/>
    <property type="match status" value="1"/>
</dbReference>
<keyword evidence="8" id="KW-1185">Reference proteome</keyword>
<dbReference type="PANTHER" id="PTHR43261:SF1">
    <property type="entry name" value="RIBOSOME-RELEASING FACTOR 2, MITOCHONDRIAL"/>
    <property type="match status" value="1"/>
</dbReference>
<dbReference type="InterPro" id="IPR035647">
    <property type="entry name" value="EFG_III/V"/>
</dbReference>
<dbReference type="SMART" id="SM00889">
    <property type="entry name" value="EFG_IV"/>
    <property type="match status" value="1"/>
</dbReference>
<dbReference type="GO" id="GO:0003924">
    <property type="term" value="F:GTPase activity"/>
    <property type="evidence" value="ECO:0007669"/>
    <property type="project" value="InterPro"/>
</dbReference>
<dbReference type="InterPro" id="IPR035650">
    <property type="entry name" value="Tet_C"/>
</dbReference>
<dbReference type="Gene3D" id="3.40.50.300">
    <property type="entry name" value="P-loop containing nucleotide triphosphate hydrolases"/>
    <property type="match status" value="1"/>
</dbReference>
<dbReference type="PROSITE" id="PS51722">
    <property type="entry name" value="G_TR_2"/>
    <property type="match status" value="1"/>
</dbReference>
<evidence type="ECO:0000256" key="3">
    <source>
        <dbReference type="ARBA" id="ARBA00022917"/>
    </source>
</evidence>
<dbReference type="Gene3D" id="2.40.30.10">
    <property type="entry name" value="Translation factors"/>
    <property type="match status" value="1"/>
</dbReference>
<dbReference type="Pfam" id="PF00679">
    <property type="entry name" value="EFG_C"/>
    <property type="match status" value="1"/>
</dbReference>
<dbReference type="EMBL" id="VLKH01000001">
    <property type="protein sequence ID" value="TWH83417.1"/>
    <property type="molecule type" value="Genomic_DNA"/>
</dbReference>
<dbReference type="SUPFAM" id="SSF52540">
    <property type="entry name" value="P-loop containing nucleoside triphosphate hydrolases"/>
    <property type="match status" value="1"/>
</dbReference>
<keyword evidence="4" id="KW-0342">GTP-binding</keyword>